<evidence type="ECO:0000256" key="1">
    <source>
        <dbReference type="SAM" id="MobiDB-lite"/>
    </source>
</evidence>
<name>A0A7S0R5N8_9CHLO</name>
<organism evidence="2">
    <name type="scientific">Chlamydomonas leiostraca</name>
    <dbReference type="NCBI Taxonomy" id="1034604"/>
    <lineage>
        <taxon>Eukaryota</taxon>
        <taxon>Viridiplantae</taxon>
        <taxon>Chlorophyta</taxon>
        <taxon>core chlorophytes</taxon>
        <taxon>Chlorophyceae</taxon>
        <taxon>CS clade</taxon>
        <taxon>Chlamydomonadales</taxon>
        <taxon>Chlamydomonadaceae</taxon>
        <taxon>Chlamydomonas</taxon>
    </lineage>
</organism>
<proteinExistence type="predicted"/>
<gene>
    <name evidence="2" type="ORF">CLEI1391_LOCUS2594</name>
</gene>
<dbReference type="CDD" id="cd14686">
    <property type="entry name" value="bZIP"/>
    <property type="match status" value="1"/>
</dbReference>
<evidence type="ECO:0000313" key="2">
    <source>
        <dbReference type="EMBL" id="CAD8667565.1"/>
    </source>
</evidence>
<protein>
    <recommendedName>
        <fullName evidence="3">BZIP domain-containing protein</fullName>
    </recommendedName>
</protein>
<feature type="compositionally biased region" description="Polar residues" evidence="1">
    <location>
        <begin position="250"/>
        <end position="260"/>
    </location>
</feature>
<feature type="compositionally biased region" description="Low complexity" evidence="1">
    <location>
        <begin position="569"/>
        <end position="578"/>
    </location>
</feature>
<feature type="compositionally biased region" description="Low complexity" evidence="1">
    <location>
        <begin position="104"/>
        <end position="113"/>
    </location>
</feature>
<feature type="compositionally biased region" description="Low complexity" evidence="1">
    <location>
        <begin position="261"/>
        <end position="276"/>
    </location>
</feature>
<feature type="compositionally biased region" description="Polar residues" evidence="1">
    <location>
        <begin position="214"/>
        <end position="231"/>
    </location>
</feature>
<feature type="region of interest" description="Disordered" evidence="1">
    <location>
        <begin position="210"/>
        <end position="290"/>
    </location>
</feature>
<evidence type="ECO:0008006" key="3">
    <source>
        <dbReference type="Google" id="ProtNLM"/>
    </source>
</evidence>
<feature type="region of interest" description="Disordered" evidence="1">
    <location>
        <begin position="88"/>
        <end position="143"/>
    </location>
</feature>
<dbReference type="AlphaFoldDB" id="A0A7S0R5N8"/>
<sequence>MADMLDILGPPSGTAGPMSLGSLEAINLGLAPSMGTGWPAVPEDMDFMQELNFLLGPEPAPGSTPFLQVPPESEQEMVQFFNAASAPAQAKAAKEGRSGGKGSSSGKATSQAATQPAAGSGVQKPKKVRDEAAKSRRKAERKRAELANLEATVLARMTELKLLEAENSRLKRQHAVMERLVSMRTHQLEMMQSGMQSDEFQPGLHPAAILPASSPGTPGHTGTFQTLSNQPATSQYGGSGGSTASAGMPHTTTSGQSFHRTTSGSSITASGGAAHSQTDSGADSAIAAGEGASSKPAVSLLPHWLLPGTTLEQVQQERLKPLGLHSSQHEALLRRSRPPTAGELQAYQELAPARFVAVWKAHLSNLSAVLLQLDMRPGEQRVADALVDGVVRMTFDFKHTSQQNPECIQKVMALSLDSGKEEVPHIDHWRNLVRSLELSEAQQCDLVTAYTAYRRLMAKVLHERAQISATLRAHGVLDAEAATRNTVVSPECAVLQSLINNLTRERSLGTMLRGYVYGCVLTVVQMARCAVFSYPFFPNAISMLAIMWADANPTGDPHPLAPTPPGTIPSAPDQAPGPDAGPGPAGPTLTSALPPAQPGAPLAAAVAAAAAAPSTYSLAPHLQPLNTAGMTAIEQHVKRSEQLLHQPPEAVPDYMRPIAPMLPSLSGPGLAMPGVPASALASLPPMGMPPPSFSFR</sequence>
<accession>A0A7S0R5N8</accession>
<dbReference type="EMBL" id="HBFB01004747">
    <property type="protein sequence ID" value="CAD8667565.1"/>
    <property type="molecule type" value="Transcribed_RNA"/>
</dbReference>
<reference evidence="2" key="1">
    <citation type="submission" date="2021-01" db="EMBL/GenBank/DDBJ databases">
        <authorList>
            <person name="Corre E."/>
            <person name="Pelletier E."/>
            <person name="Niang G."/>
            <person name="Scheremetjew M."/>
            <person name="Finn R."/>
            <person name="Kale V."/>
            <person name="Holt S."/>
            <person name="Cochrane G."/>
            <person name="Meng A."/>
            <person name="Brown T."/>
            <person name="Cohen L."/>
        </authorList>
    </citation>
    <scope>NUCLEOTIDE SEQUENCE</scope>
    <source>
        <strain evidence="2">SAG 11-49</strain>
    </source>
</reference>
<feature type="compositionally biased region" description="Low complexity" evidence="1">
    <location>
        <begin position="232"/>
        <end position="247"/>
    </location>
</feature>
<feature type="region of interest" description="Disordered" evidence="1">
    <location>
        <begin position="555"/>
        <end position="596"/>
    </location>
</feature>